<reference evidence="1 2" key="1">
    <citation type="submission" date="2020-09" db="EMBL/GenBank/DDBJ databases">
        <title>De no assembly of potato wild relative species, Solanum commersonii.</title>
        <authorList>
            <person name="Cho K."/>
        </authorList>
    </citation>
    <scope>NUCLEOTIDE SEQUENCE [LARGE SCALE GENOMIC DNA]</scope>
    <source>
        <strain evidence="1">LZ3.2</strain>
        <tissue evidence="1">Leaf</tissue>
    </source>
</reference>
<dbReference type="AlphaFoldDB" id="A0A9J6B183"/>
<name>A0A9J6B183_SOLCO</name>
<evidence type="ECO:0000313" key="1">
    <source>
        <dbReference type="EMBL" id="KAG5630457.1"/>
    </source>
</evidence>
<evidence type="ECO:0000313" key="2">
    <source>
        <dbReference type="Proteomes" id="UP000824120"/>
    </source>
</evidence>
<sequence length="115" mass="13611">MRLSGGISDSGHLPMHQSHLICPLHNTIDDSLNSFRKIYQLFLLYLWKIHGFPQGKSNGFEALQIFVRNYKNLMRKMNTNRISNMIMLRENQMALRNKIFVKNKKYLKRKTNTNV</sequence>
<gene>
    <name evidence="1" type="ORF">H5410_002174</name>
</gene>
<protein>
    <submittedName>
        <fullName evidence="1">Uncharacterized protein</fullName>
    </submittedName>
</protein>
<proteinExistence type="predicted"/>
<dbReference type="Proteomes" id="UP000824120">
    <property type="component" value="Chromosome 1"/>
</dbReference>
<comment type="caution">
    <text evidence="1">The sequence shown here is derived from an EMBL/GenBank/DDBJ whole genome shotgun (WGS) entry which is preliminary data.</text>
</comment>
<accession>A0A9J6B183</accession>
<dbReference type="EMBL" id="JACXVP010000001">
    <property type="protein sequence ID" value="KAG5630457.1"/>
    <property type="molecule type" value="Genomic_DNA"/>
</dbReference>
<keyword evidence="2" id="KW-1185">Reference proteome</keyword>
<organism evidence="1 2">
    <name type="scientific">Solanum commersonii</name>
    <name type="common">Commerson's wild potato</name>
    <name type="synonym">Commerson's nightshade</name>
    <dbReference type="NCBI Taxonomy" id="4109"/>
    <lineage>
        <taxon>Eukaryota</taxon>
        <taxon>Viridiplantae</taxon>
        <taxon>Streptophyta</taxon>
        <taxon>Embryophyta</taxon>
        <taxon>Tracheophyta</taxon>
        <taxon>Spermatophyta</taxon>
        <taxon>Magnoliopsida</taxon>
        <taxon>eudicotyledons</taxon>
        <taxon>Gunneridae</taxon>
        <taxon>Pentapetalae</taxon>
        <taxon>asterids</taxon>
        <taxon>lamiids</taxon>
        <taxon>Solanales</taxon>
        <taxon>Solanaceae</taxon>
        <taxon>Solanoideae</taxon>
        <taxon>Solaneae</taxon>
        <taxon>Solanum</taxon>
    </lineage>
</organism>